<dbReference type="GO" id="GO:0005576">
    <property type="term" value="C:extracellular region"/>
    <property type="evidence" value="ECO:0007669"/>
    <property type="project" value="UniProtKB-SubCell"/>
</dbReference>
<name>A0AA38ZYU1_VITRO</name>
<evidence type="ECO:0000256" key="5">
    <source>
        <dbReference type="ARBA" id="ARBA00022729"/>
    </source>
</evidence>
<keyword evidence="3" id="KW-0964">Secreted</keyword>
<reference evidence="8 9" key="1">
    <citation type="journal article" date="2023" name="BMC Biotechnol.">
        <title>Vitis rotundifolia cv Carlos genome sequencing.</title>
        <authorList>
            <person name="Huff M."/>
            <person name="Hulse-Kemp A."/>
            <person name="Scheffler B."/>
            <person name="Youngblood R."/>
            <person name="Simpson S."/>
            <person name="Babiker E."/>
            <person name="Staton M."/>
        </authorList>
    </citation>
    <scope>NUCLEOTIDE SEQUENCE [LARGE SCALE GENOMIC DNA]</scope>
    <source>
        <tissue evidence="8">Leaf</tissue>
    </source>
</reference>
<dbReference type="AlphaFoldDB" id="A0AA38ZYU1"/>
<evidence type="ECO:0000313" key="8">
    <source>
        <dbReference type="EMBL" id="KAJ9697430.1"/>
    </source>
</evidence>
<comment type="similarity">
    <text evidence="2">Belongs to the plant rapid alkalinization factor (RALF) family.</text>
</comment>
<protein>
    <submittedName>
        <fullName evidence="8">Uncharacterized protein</fullName>
    </submittedName>
</protein>
<evidence type="ECO:0000256" key="7">
    <source>
        <dbReference type="SAM" id="SignalP"/>
    </source>
</evidence>
<evidence type="ECO:0000313" key="9">
    <source>
        <dbReference type="Proteomes" id="UP001168098"/>
    </source>
</evidence>
<organism evidence="8 9">
    <name type="scientific">Vitis rotundifolia</name>
    <name type="common">Muscadine grape</name>
    <dbReference type="NCBI Taxonomy" id="103349"/>
    <lineage>
        <taxon>Eukaryota</taxon>
        <taxon>Viridiplantae</taxon>
        <taxon>Streptophyta</taxon>
        <taxon>Embryophyta</taxon>
        <taxon>Tracheophyta</taxon>
        <taxon>Spermatophyta</taxon>
        <taxon>Magnoliopsida</taxon>
        <taxon>eudicotyledons</taxon>
        <taxon>Gunneridae</taxon>
        <taxon>Pentapetalae</taxon>
        <taxon>rosids</taxon>
        <taxon>Vitales</taxon>
        <taxon>Vitaceae</taxon>
        <taxon>Viteae</taxon>
        <taxon>Vitis</taxon>
    </lineage>
</organism>
<evidence type="ECO:0000256" key="4">
    <source>
        <dbReference type="ARBA" id="ARBA00022702"/>
    </source>
</evidence>
<keyword evidence="5 7" id="KW-0732">Signal</keyword>
<keyword evidence="6" id="KW-1015">Disulfide bond</keyword>
<evidence type="ECO:0000256" key="6">
    <source>
        <dbReference type="ARBA" id="ARBA00023157"/>
    </source>
</evidence>
<keyword evidence="4" id="KW-0372">Hormone</keyword>
<evidence type="ECO:0000256" key="3">
    <source>
        <dbReference type="ARBA" id="ARBA00022525"/>
    </source>
</evidence>
<dbReference type="Pfam" id="PF05498">
    <property type="entry name" value="RALF"/>
    <property type="match status" value="1"/>
</dbReference>
<evidence type="ECO:0000256" key="1">
    <source>
        <dbReference type="ARBA" id="ARBA00004613"/>
    </source>
</evidence>
<feature type="chain" id="PRO_5041442826" evidence="7">
    <location>
        <begin position="27"/>
        <end position="76"/>
    </location>
</feature>
<feature type="signal peptide" evidence="7">
    <location>
        <begin position="1"/>
        <end position="26"/>
    </location>
</feature>
<evidence type="ECO:0000256" key="2">
    <source>
        <dbReference type="ARBA" id="ARBA00009178"/>
    </source>
</evidence>
<gene>
    <name evidence="8" type="ORF">PVL29_009309</name>
</gene>
<dbReference type="InterPro" id="IPR008801">
    <property type="entry name" value="RALF"/>
</dbReference>
<dbReference type="Proteomes" id="UP001168098">
    <property type="component" value="Unassembled WGS sequence"/>
</dbReference>
<proteinExistence type="inferred from homology"/>
<accession>A0AA38ZYU1</accession>
<dbReference type="EMBL" id="JARBHA010000007">
    <property type="protein sequence ID" value="KAJ9697430.1"/>
    <property type="molecule type" value="Genomic_DNA"/>
</dbReference>
<keyword evidence="9" id="KW-1185">Reference proteome</keyword>
<comment type="caution">
    <text evidence="8">The sequence shown here is derived from an EMBL/GenBank/DDBJ whole genome shotgun (WGS) entry which is preliminary data.</text>
</comment>
<dbReference type="GO" id="GO:0040008">
    <property type="term" value="P:regulation of growth"/>
    <property type="evidence" value="ECO:0007669"/>
    <property type="project" value="UniProtKB-ARBA"/>
</dbReference>
<dbReference type="GO" id="GO:0005179">
    <property type="term" value="F:hormone activity"/>
    <property type="evidence" value="ECO:0007669"/>
    <property type="project" value="UniProtKB-KW"/>
</dbReference>
<comment type="subcellular location">
    <subcellularLocation>
        <location evidence="1">Secreted</location>
    </subcellularLocation>
</comment>
<sequence length="76" mass="8477">MGLSNAKKRFLCLTLLCMVLLMRINCDDDIDDHLNPCKGSNVAYGCRKNLKNLKEPPQAANPWNRGCSPINRCRGG</sequence>